<dbReference type="NCBIfam" id="NF002083">
    <property type="entry name" value="PRK00913.3-5"/>
    <property type="match status" value="1"/>
</dbReference>
<dbReference type="InterPro" id="IPR011356">
    <property type="entry name" value="Leucine_aapep/pepB"/>
</dbReference>
<keyword evidence="8" id="KW-0963">Cytoplasm</keyword>
<dbReference type="SUPFAM" id="SSF53187">
    <property type="entry name" value="Zn-dependent exopeptidases"/>
    <property type="match status" value="1"/>
</dbReference>
<dbReference type="EC" id="3.4.11.1" evidence="8"/>
<dbReference type="GO" id="GO:0005737">
    <property type="term" value="C:cytoplasm"/>
    <property type="evidence" value="ECO:0007669"/>
    <property type="project" value="UniProtKB-SubCell"/>
</dbReference>
<feature type="binding site" evidence="8">
    <location>
        <position position="348"/>
    </location>
    <ligand>
        <name>Mn(2+)</name>
        <dbReference type="ChEBI" id="CHEBI:29035"/>
        <label>2</label>
    </ligand>
</feature>
<protein>
    <recommendedName>
        <fullName evidence="8">Probable cytosol aminopeptidase</fullName>
        <ecNumber evidence="8">3.4.11.1</ecNumber>
    </recommendedName>
    <alternativeName>
        <fullName evidence="8">Leucine aminopeptidase</fullName>
        <shortName evidence="8">LAP</shortName>
        <ecNumber evidence="8">3.4.11.10</ecNumber>
    </alternativeName>
    <alternativeName>
        <fullName evidence="8">Leucyl aminopeptidase</fullName>
    </alternativeName>
</protein>
<comment type="similarity">
    <text evidence="3 8">Belongs to the peptidase M17 family.</text>
</comment>
<keyword evidence="8" id="KW-0479">Metal-binding</keyword>
<gene>
    <name evidence="8" type="primary">pepA</name>
    <name evidence="10" type="ORF">EV210_110151</name>
</gene>
<keyword evidence="6 8" id="KW-0378">Hydrolase</keyword>
<keyword evidence="11" id="KW-1185">Reference proteome</keyword>
<dbReference type="InterPro" id="IPR000819">
    <property type="entry name" value="Peptidase_M17_C"/>
</dbReference>
<dbReference type="PRINTS" id="PR00481">
    <property type="entry name" value="LAMNOPPTDASE"/>
</dbReference>
<dbReference type="SUPFAM" id="SSF52949">
    <property type="entry name" value="Macro domain-like"/>
    <property type="match status" value="1"/>
</dbReference>
<dbReference type="EC" id="3.4.11.10" evidence="8"/>
<proteinExistence type="inferred from homology"/>
<comment type="catalytic activity">
    <reaction evidence="1 8">
        <text>Release of an N-terminal amino acid, Xaa-|-Yaa-, in which Xaa is preferably Leu, but may be other amino acids including Pro although not Arg or Lys, and Yaa may be Pro. Amino acid amides and methyl esters are also readily hydrolyzed, but rates on arylamides are exceedingly low.</text>
        <dbReference type="EC" id="3.4.11.1"/>
    </reaction>
</comment>
<evidence type="ECO:0000256" key="6">
    <source>
        <dbReference type="ARBA" id="ARBA00022801"/>
    </source>
</evidence>
<dbReference type="CDD" id="cd00433">
    <property type="entry name" value="Peptidase_M17"/>
    <property type="match status" value="1"/>
</dbReference>
<dbReference type="OrthoDB" id="9809354at2"/>
<feature type="binding site" evidence="8">
    <location>
        <position position="269"/>
    </location>
    <ligand>
        <name>Mn(2+)</name>
        <dbReference type="ChEBI" id="CHEBI:29035"/>
        <label>1</label>
    </ligand>
</feature>
<dbReference type="HAMAP" id="MF_00181">
    <property type="entry name" value="Cytosol_peptidase_M17"/>
    <property type="match status" value="1"/>
</dbReference>
<dbReference type="Pfam" id="PF02789">
    <property type="entry name" value="Peptidase_M17_N"/>
    <property type="match status" value="1"/>
</dbReference>
<feature type="binding site" evidence="8">
    <location>
        <position position="348"/>
    </location>
    <ligand>
        <name>Mn(2+)</name>
        <dbReference type="ChEBI" id="CHEBI:29035"/>
        <label>1</label>
    </ligand>
</feature>
<feature type="domain" description="Cytosol aminopeptidase" evidence="9">
    <location>
        <begin position="344"/>
        <end position="351"/>
    </location>
</feature>
<dbReference type="AlphaFoldDB" id="A0A4R1PV19"/>
<accession>A0A4R1PV19</accession>
<dbReference type="NCBIfam" id="NF002074">
    <property type="entry name" value="PRK00913.1-4"/>
    <property type="match status" value="1"/>
</dbReference>
<comment type="function">
    <text evidence="7 8">Presumably involved in the processing and regular turnover of intracellular proteins. Catalyzes the removal of unsubstituted N-terminal amino acids from various peptides.</text>
</comment>
<feature type="binding site" evidence="8">
    <location>
        <position position="264"/>
    </location>
    <ligand>
        <name>Mn(2+)</name>
        <dbReference type="ChEBI" id="CHEBI:29035"/>
        <label>2</label>
    </ligand>
</feature>
<dbReference type="RefSeq" id="WP_132082245.1">
    <property type="nucleotide sequence ID" value="NZ_SLUI01000010.1"/>
</dbReference>
<comment type="cofactor">
    <cofactor evidence="8">
        <name>Mn(2+)</name>
        <dbReference type="ChEBI" id="CHEBI:29035"/>
    </cofactor>
    <text evidence="8">Binds 2 manganese ions per subunit.</text>
</comment>
<dbReference type="Gene3D" id="3.40.630.10">
    <property type="entry name" value="Zn peptidases"/>
    <property type="match status" value="1"/>
</dbReference>
<dbReference type="PANTHER" id="PTHR11963:SF23">
    <property type="entry name" value="CYTOSOL AMINOPEPTIDASE"/>
    <property type="match status" value="1"/>
</dbReference>
<evidence type="ECO:0000256" key="4">
    <source>
        <dbReference type="ARBA" id="ARBA00022438"/>
    </source>
</evidence>
<dbReference type="Pfam" id="PF00883">
    <property type="entry name" value="Peptidase_M17"/>
    <property type="match status" value="1"/>
</dbReference>
<feature type="binding site" evidence="8">
    <location>
        <position position="269"/>
    </location>
    <ligand>
        <name>Mn(2+)</name>
        <dbReference type="ChEBI" id="CHEBI:29035"/>
        <label>2</label>
    </ligand>
</feature>
<dbReference type="InterPro" id="IPR023042">
    <property type="entry name" value="Peptidase_M17_leu_NH2_pept"/>
</dbReference>
<reference evidence="10 11" key="1">
    <citation type="submission" date="2019-03" db="EMBL/GenBank/DDBJ databases">
        <title>Genomic Encyclopedia of Type Strains, Phase IV (KMG-IV): sequencing the most valuable type-strain genomes for metagenomic binning, comparative biology and taxonomic classification.</title>
        <authorList>
            <person name="Goeker M."/>
        </authorList>
    </citation>
    <scope>NUCLEOTIDE SEQUENCE [LARGE SCALE GENOMIC DNA]</scope>
    <source>
        <strain evidence="10 11">DSM 15969</strain>
    </source>
</reference>
<evidence type="ECO:0000313" key="11">
    <source>
        <dbReference type="Proteomes" id="UP000295063"/>
    </source>
</evidence>
<dbReference type="NCBIfam" id="NF002073">
    <property type="entry name" value="PRK00913.1-2"/>
    <property type="match status" value="1"/>
</dbReference>
<dbReference type="EMBL" id="SLUI01000010">
    <property type="protein sequence ID" value="TCL35906.1"/>
    <property type="molecule type" value="Genomic_DNA"/>
</dbReference>
<evidence type="ECO:0000256" key="5">
    <source>
        <dbReference type="ARBA" id="ARBA00022670"/>
    </source>
</evidence>
<evidence type="ECO:0000256" key="2">
    <source>
        <dbReference type="ARBA" id="ARBA00000967"/>
    </source>
</evidence>
<name>A0A4R1PV19_9FIRM</name>
<comment type="catalytic activity">
    <reaction evidence="2 8">
        <text>Release of an N-terminal amino acid, preferentially leucine, but not glutamic or aspartic acids.</text>
        <dbReference type="EC" id="3.4.11.10"/>
    </reaction>
</comment>
<feature type="active site" evidence="8">
    <location>
        <position position="350"/>
    </location>
</feature>
<keyword evidence="4 8" id="KW-0031">Aminopeptidase</keyword>
<evidence type="ECO:0000256" key="7">
    <source>
        <dbReference type="ARBA" id="ARBA00049972"/>
    </source>
</evidence>
<comment type="subcellular location">
    <subcellularLocation>
        <location evidence="8">Cytoplasm</location>
    </subcellularLocation>
</comment>
<keyword evidence="8" id="KW-0464">Manganese</keyword>
<dbReference type="GO" id="GO:0006508">
    <property type="term" value="P:proteolysis"/>
    <property type="evidence" value="ECO:0007669"/>
    <property type="project" value="UniProtKB-KW"/>
</dbReference>
<dbReference type="InterPro" id="IPR043472">
    <property type="entry name" value="Macro_dom-like"/>
</dbReference>
<dbReference type="PROSITE" id="PS00631">
    <property type="entry name" value="CYTOSOL_AP"/>
    <property type="match status" value="1"/>
</dbReference>
<dbReference type="PANTHER" id="PTHR11963">
    <property type="entry name" value="LEUCINE AMINOPEPTIDASE-RELATED"/>
    <property type="match status" value="1"/>
</dbReference>
<evidence type="ECO:0000313" key="10">
    <source>
        <dbReference type="EMBL" id="TCL35906.1"/>
    </source>
</evidence>
<evidence type="ECO:0000259" key="9">
    <source>
        <dbReference type="PROSITE" id="PS00631"/>
    </source>
</evidence>
<dbReference type="InterPro" id="IPR008283">
    <property type="entry name" value="Peptidase_M17_N"/>
</dbReference>
<organism evidence="10 11">
    <name type="scientific">Anaerospora hongkongensis</name>
    <dbReference type="NCBI Taxonomy" id="244830"/>
    <lineage>
        <taxon>Bacteria</taxon>
        <taxon>Bacillati</taxon>
        <taxon>Bacillota</taxon>
        <taxon>Negativicutes</taxon>
        <taxon>Selenomonadales</taxon>
        <taxon>Sporomusaceae</taxon>
        <taxon>Anaerospora</taxon>
    </lineage>
</organism>
<comment type="caution">
    <text evidence="10">The sequence shown here is derived from an EMBL/GenBank/DDBJ whole genome shotgun (WGS) entry which is preliminary data.</text>
</comment>
<sequence length="497" mass="53116">MKITITSEALINIPCDVLVIGQFEDEAVLAAGLQELDQALRGQISALGKTLPNPAEYGKTTFIYTLNQIVPKSVLLLGMGKRQAMTTDRIRALSAIALRATRQIRPATIATMNYGHYRSQEGLAAAQALVEGIVLGAYQFNHYKSNQDNLQAIDEVLIVQSETEQISEEQIQKSVIIGQSVNFARDLVNHPANVLTPTRMAEEASRLAEQYGMSLAVLELQDMKALHMEAMLAVAQGSEQPPKLLVLKHMGDLTSNETVAFVGKGITFDSGGISLKPGEGMQDMKDDMGGGAAVLGAMAAIARLKLAVNVIGIVPCTENMPSGKALKPGDIITAMNKKTIEIINTDAEGRLVLADGVSYARYLGATKIIDLATLTGACVVALGTTTSGVISNNNDWCQQVLDAAKHTGEKMWKLPNDEDYMELIKSTIADLKNSGGRHAGAITAGLFIAQFAADTPWVHIDIAGTVTTQKDKGYHNAGATGVGVRTLVYLAETLQKV</sequence>
<feature type="binding site" evidence="8">
    <location>
        <position position="287"/>
    </location>
    <ligand>
        <name>Mn(2+)</name>
        <dbReference type="ChEBI" id="CHEBI:29035"/>
        <label>2</label>
    </ligand>
</feature>
<feature type="active site" evidence="8">
    <location>
        <position position="276"/>
    </location>
</feature>
<dbReference type="Proteomes" id="UP000295063">
    <property type="component" value="Unassembled WGS sequence"/>
</dbReference>
<keyword evidence="5 8" id="KW-0645">Protease</keyword>
<evidence type="ECO:0000256" key="3">
    <source>
        <dbReference type="ARBA" id="ARBA00009528"/>
    </source>
</evidence>
<evidence type="ECO:0000256" key="8">
    <source>
        <dbReference type="HAMAP-Rule" id="MF_00181"/>
    </source>
</evidence>
<dbReference type="GO" id="GO:0070006">
    <property type="term" value="F:metalloaminopeptidase activity"/>
    <property type="evidence" value="ECO:0007669"/>
    <property type="project" value="InterPro"/>
</dbReference>
<dbReference type="GO" id="GO:0030145">
    <property type="term" value="F:manganese ion binding"/>
    <property type="evidence" value="ECO:0007669"/>
    <property type="project" value="UniProtKB-UniRule"/>
</dbReference>
<feature type="binding site" evidence="8">
    <location>
        <position position="346"/>
    </location>
    <ligand>
        <name>Mn(2+)</name>
        <dbReference type="ChEBI" id="CHEBI:29035"/>
        <label>1</label>
    </ligand>
</feature>
<dbReference type="Gene3D" id="3.40.220.10">
    <property type="entry name" value="Leucine Aminopeptidase, subunit E, domain 1"/>
    <property type="match status" value="1"/>
</dbReference>
<evidence type="ECO:0000256" key="1">
    <source>
        <dbReference type="ARBA" id="ARBA00000135"/>
    </source>
</evidence>